<feature type="signal peptide" evidence="1">
    <location>
        <begin position="1"/>
        <end position="24"/>
    </location>
</feature>
<evidence type="ECO:0000256" key="1">
    <source>
        <dbReference type="SAM" id="SignalP"/>
    </source>
</evidence>
<sequence length="175" mass="18202">MKTFAKLAACVAVPALFAATPAMAQDSESYTVALSGSVASNCELVPEGSGSYNVDMLDTGNQGVLTILYSCNSPYTVSLQSLNGGMRHNESSGAVLIDYDVEASFLGLGIGATTTNSASMQATPVVIVTNNDWQNILTNGGTRTGNLDLSFDSLSEYAVAGTYEDELTITLAANY</sequence>
<organism evidence="2 3">
    <name type="scientific">Pelagerythrobacter aerophilus</name>
    <dbReference type="NCBI Taxonomy" id="2306995"/>
    <lineage>
        <taxon>Bacteria</taxon>
        <taxon>Pseudomonadati</taxon>
        <taxon>Pseudomonadota</taxon>
        <taxon>Alphaproteobacteria</taxon>
        <taxon>Sphingomonadales</taxon>
        <taxon>Erythrobacteraceae</taxon>
        <taxon>Pelagerythrobacter</taxon>
    </lineage>
</organism>
<dbReference type="RefSeq" id="WP_119513509.1">
    <property type="nucleotide sequence ID" value="NZ_QXFK01000016.1"/>
</dbReference>
<dbReference type="EMBL" id="QXFK01000016">
    <property type="protein sequence ID" value="RIV78178.1"/>
    <property type="molecule type" value="Genomic_DNA"/>
</dbReference>
<gene>
    <name evidence="2" type="ORF">D2V04_09915</name>
</gene>
<reference evidence="2 3" key="1">
    <citation type="submission" date="2018-08" db="EMBL/GenBank/DDBJ databases">
        <title>Altererythrobacter sp.Ery1 and Ery12, the genome sequencing of novel strains in genus Alterythrobacter.</title>
        <authorList>
            <person name="Cheng H."/>
            <person name="Wu Y.-H."/>
            <person name="Fang C."/>
            <person name="Xu X.-W."/>
        </authorList>
    </citation>
    <scope>NUCLEOTIDE SEQUENCE [LARGE SCALE GENOMIC DNA]</scope>
    <source>
        <strain evidence="2 3">Ery1</strain>
    </source>
</reference>
<feature type="chain" id="PRO_5019298444" description="Spore coat protein U domain-containing protein" evidence="1">
    <location>
        <begin position="25"/>
        <end position="175"/>
    </location>
</feature>
<accession>A0A418NI26</accession>
<keyword evidence="3" id="KW-1185">Reference proteome</keyword>
<comment type="caution">
    <text evidence="2">The sequence shown here is derived from an EMBL/GenBank/DDBJ whole genome shotgun (WGS) entry which is preliminary data.</text>
</comment>
<evidence type="ECO:0008006" key="4">
    <source>
        <dbReference type="Google" id="ProtNLM"/>
    </source>
</evidence>
<evidence type="ECO:0000313" key="2">
    <source>
        <dbReference type="EMBL" id="RIV78178.1"/>
    </source>
</evidence>
<dbReference type="OrthoDB" id="7203080at2"/>
<proteinExistence type="predicted"/>
<evidence type="ECO:0000313" key="3">
    <source>
        <dbReference type="Proteomes" id="UP000285092"/>
    </source>
</evidence>
<dbReference type="Proteomes" id="UP000285092">
    <property type="component" value="Unassembled WGS sequence"/>
</dbReference>
<dbReference type="AlphaFoldDB" id="A0A418NI26"/>
<name>A0A418NI26_9SPHN</name>
<keyword evidence="1" id="KW-0732">Signal</keyword>
<protein>
    <recommendedName>
        <fullName evidence="4">Spore coat protein U domain-containing protein</fullName>
    </recommendedName>
</protein>